<evidence type="ECO:0000313" key="2">
    <source>
        <dbReference type="Proteomes" id="UP001177021"/>
    </source>
</evidence>
<evidence type="ECO:0000313" key="1">
    <source>
        <dbReference type="EMBL" id="CAJ2675681.1"/>
    </source>
</evidence>
<keyword evidence="2" id="KW-1185">Reference proteome</keyword>
<protein>
    <submittedName>
        <fullName evidence="1">Uncharacterized protein</fullName>
    </submittedName>
</protein>
<organism evidence="1 2">
    <name type="scientific">Trifolium pratense</name>
    <name type="common">Red clover</name>
    <dbReference type="NCBI Taxonomy" id="57577"/>
    <lineage>
        <taxon>Eukaryota</taxon>
        <taxon>Viridiplantae</taxon>
        <taxon>Streptophyta</taxon>
        <taxon>Embryophyta</taxon>
        <taxon>Tracheophyta</taxon>
        <taxon>Spermatophyta</taxon>
        <taxon>Magnoliopsida</taxon>
        <taxon>eudicotyledons</taxon>
        <taxon>Gunneridae</taxon>
        <taxon>Pentapetalae</taxon>
        <taxon>rosids</taxon>
        <taxon>fabids</taxon>
        <taxon>Fabales</taxon>
        <taxon>Fabaceae</taxon>
        <taxon>Papilionoideae</taxon>
        <taxon>50 kb inversion clade</taxon>
        <taxon>NPAAA clade</taxon>
        <taxon>Hologalegina</taxon>
        <taxon>IRL clade</taxon>
        <taxon>Trifolieae</taxon>
        <taxon>Trifolium</taxon>
    </lineage>
</organism>
<dbReference type="EMBL" id="CASHSV030000716">
    <property type="protein sequence ID" value="CAJ2675681.1"/>
    <property type="molecule type" value="Genomic_DNA"/>
</dbReference>
<sequence length="231" mass="25750">MQVTTMDRYVKYHVREFEKLFAIKFPACTIASKKHIDSSTAILDVQGVGLKNFTKSARELILRLQKIDGENYPETLCQMFIINAGPGFRMLWNTIKSFLDPKTTSKIHVLGNKYHSKLLEVINASELPDFLGGTCTCLDQGGCLRSDKGPWNNPEIMKIILSGEARRPRQVVKVLNSEGKVIAYAKPRCPMVKGSDTSTAESGSEAEDITSPKTVKSYSHLRFSHIPPLSS</sequence>
<name>A0ACB0M1J5_TRIPR</name>
<proteinExistence type="predicted"/>
<accession>A0ACB0M1J5</accession>
<reference evidence="1" key="1">
    <citation type="submission" date="2023-10" db="EMBL/GenBank/DDBJ databases">
        <authorList>
            <person name="Rodriguez Cubillos JULIANA M."/>
            <person name="De Vega J."/>
        </authorList>
    </citation>
    <scope>NUCLEOTIDE SEQUENCE</scope>
</reference>
<comment type="caution">
    <text evidence="1">The sequence shown here is derived from an EMBL/GenBank/DDBJ whole genome shotgun (WGS) entry which is preliminary data.</text>
</comment>
<gene>
    <name evidence="1" type="ORF">MILVUS5_LOCUS38644</name>
</gene>
<dbReference type="Proteomes" id="UP001177021">
    <property type="component" value="Unassembled WGS sequence"/>
</dbReference>